<reference evidence="2" key="1">
    <citation type="submission" date="2021-01" db="EMBL/GenBank/DDBJ databases">
        <authorList>
            <person name="Corre E."/>
            <person name="Pelletier E."/>
            <person name="Niang G."/>
            <person name="Scheremetjew M."/>
            <person name="Finn R."/>
            <person name="Kale V."/>
            <person name="Holt S."/>
            <person name="Cochrane G."/>
            <person name="Meng A."/>
            <person name="Brown T."/>
            <person name="Cohen L."/>
        </authorList>
    </citation>
    <scope>NUCLEOTIDE SEQUENCE</scope>
    <source>
        <strain evidence="2">CCAP1064/1</strain>
    </source>
</reference>
<evidence type="ECO:0000313" key="2">
    <source>
        <dbReference type="EMBL" id="CAD8423090.1"/>
    </source>
</evidence>
<organism evidence="2">
    <name type="scientific">Proboscia inermis</name>
    <dbReference type="NCBI Taxonomy" id="420281"/>
    <lineage>
        <taxon>Eukaryota</taxon>
        <taxon>Sar</taxon>
        <taxon>Stramenopiles</taxon>
        <taxon>Ochrophyta</taxon>
        <taxon>Bacillariophyta</taxon>
        <taxon>Coscinodiscophyceae</taxon>
        <taxon>Rhizosoleniophycidae</taxon>
        <taxon>Rhizosoleniales</taxon>
        <taxon>Rhizosoleniaceae</taxon>
        <taxon>Proboscia</taxon>
    </lineage>
</organism>
<name>A0A7S0GJ65_9STRA</name>
<protein>
    <submittedName>
        <fullName evidence="2">Uncharacterized protein</fullName>
    </submittedName>
</protein>
<accession>A0A7S0GJ65</accession>
<dbReference type="EMBL" id="HBEL01041341">
    <property type="protein sequence ID" value="CAD8423090.1"/>
    <property type="molecule type" value="Transcribed_RNA"/>
</dbReference>
<feature type="chain" id="PRO_5031318645" evidence="1">
    <location>
        <begin position="23"/>
        <end position="136"/>
    </location>
</feature>
<dbReference type="AlphaFoldDB" id="A0A7S0GJ65"/>
<keyword evidence="1" id="KW-0732">Signal</keyword>
<proteinExistence type="predicted"/>
<sequence length="136" mass="15242">MRSTMRLQLFLFSMMNLGYCGAFQGPISSKRTVSKTALSAEKNCHEFDRRKVFLSVLSTTAFATFLNPDVVLAKVDPAVVGTKKDPKYQNCLSVCVFECTKPKGEEQKLRSECIPECKKKCAVNKEQLLLGQPLKK</sequence>
<gene>
    <name evidence="2" type="ORF">PINE0816_LOCUS19248</name>
</gene>
<feature type="signal peptide" evidence="1">
    <location>
        <begin position="1"/>
        <end position="22"/>
    </location>
</feature>
<evidence type="ECO:0000256" key="1">
    <source>
        <dbReference type="SAM" id="SignalP"/>
    </source>
</evidence>